<keyword evidence="3" id="KW-0328">Glycosyltransferase</keyword>
<feature type="transmembrane region" description="Helical" evidence="8">
    <location>
        <begin position="419"/>
        <end position="439"/>
    </location>
</feature>
<dbReference type="GO" id="GO:0016763">
    <property type="term" value="F:pentosyltransferase activity"/>
    <property type="evidence" value="ECO:0007669"/>
    <property type="project" value="TreeGrafter"/>
</dbReference>
<proteinExistence type="predicted"/>
<evidence type="ECO:0000256" key="6">
    <source>
        <dbReference type="ARBA" id="ARBA00022989"/>
    </source>
</evidence>
<evidence type="ECO:0000313" key="10">
    <source>
        <dbReference type="EMBL" id="RFA35345.1"/>
    </source>
</evidence>
<evidence type="ECO:0000256" key="8">
    <source>
        <dbReference type="SAM" id="Phobius"/>
    </source>
</evidence>
<dbReference type="InterPro" id="IPR038731">
    <property type="entry name" value="RgtA/B/C-like"/>
</dbReference>
<dbReference type="InterPro" id="IPR050297">
    <property type="entry name" value="LipidA_mod_glycosyltrf_83"/>
</dbReference>
<gene>
    <name evidence="10" type="ORF">CAL65_12735</name>
</gene>
<sequence>MRCPGQQATALEVARSLLAPLSVFVAHHGPGGVRHCFCHPPLAYRRRRLGVELRSAYPVSDAFFYWQAAWYRAFIDADGGFIGTFIPNGPYVWSLTQFYRWLGPGAAVPFLLHAVLLSAAAAFMALLSRELFDARTGWIAGLLTAFCGPLVFFAGLTVKTNVILCLIAASLWCFFRYLNHRTAWPWLLLAVLLASLATLERHNIGFLPLFYLGYALLLALRMPQPGAAVARTVAAFGGALVVFTLVSGWDWRQPEQEFFAPVGLNVYVGNAPGSRGGYTPVEGLRNDVLGHFLHAAPFTREKLGYEASREEVSAYWVRKSVDYYSNRPAEYLQLQLRKLGLLLAAEGYGLPEQYSVWRWKRPALAAAIVDGAVILSLAGGALLVWPVLRRYPAARFLLLCALTYAATQWLFFVGERYRLTLYLLLLPFAAVGVRWALQAVWRQRVIYAAVVGLLFGGSHALTSLLDHGAGWAADRHAQAAWELEQVHALTPFYDAQIAVANGAGWPAWAELGRTALAMGFLPDAEYYARQAVSRRGESIEPFLLLAEILLATDDHYAQEQLWLLLSQVTVTTPQQARELQKIRQLLR</sequence>
<feature type="transmembrane region" description="Helical" evidence="8">
    <location>
        <begin position="363"/>
        <end position="387"/>
    </location>
</feature>
<feature type="domain" description="Glycosyltransferase RgtA/B/C/D-like" evidence="9">
    <location>
        <begin position="98"/>
        <end position="222"/>
    </location>
</feature>
<evidence type="ECO:0000259" key="9">
    <source>
        <dbReference type="Pfam" id="PF13231"/>
    </source>
</evidence>
<keyword evidence="6 8" id="KW-1133">Transmembrane helix</keyword>
<dbReference type="GO" id="GO:0005886">
    <property type="term" value="C:plasma membrane"/>
    <property type="evidence" value="ECO:0007669"/>
    <property type="project" value="UniProtKB-SubCell"/>
</dbReference>
<accession>A0A3E0WTM7</accession>
<keyword evidence="7 8" id="KW-0472">Membrane</keyword>
<keyword evidence="11" id="KW-1185">Reference proteome</keyword>
<comment type="caution">
    <text evidence="10">The sequence shown here is derived from an EMBL/GenBank/DDBJ whole genome shotgun (WGS) entry which is preliminary data.</text>
</comment>
<reference evidence="11" key="1">
    <citation type="submission" date="2017-05" db="EMBL/GenBank/DDBJ databases">
        <authorList>
            <person name="Sharma S."/>
            <person name="Sidhu C."/>
            <person name="Pinnaka A.K."/>
        </authorList>
    </citation>
    <scope>NUCLEOTIDE SEQUENCE [LARGE SCALE GENOMIC DNA]</scope>
    <source>
        <strain evidence="11">AK93</strain>
    </source>
</reference>
<protein>
    <recommendedName>
        <fullName evidence="9">Glycosyltransferase RgtA/B/C/D-like domain-containing protein</fullName>
    </recommendedName>
</protein>
<dbReference type="AlphaFoldDB" id="A0A3E0WTM7"/>
<evidence type="ECO:0000256" key="2">
    <source>
        <dbReference type="ARBA" id="ARBA00022475"/>
    </source>
</evidence>
<name>A0A3E0WTM7_9GAMM</name>
<dbReference type="GO" id="GO:0009103">
    <property type="term" value="P:lipopolysaccharide biosynthetic process"/>
    <property type="evidence" value="ECO:0007669"/>
    <property type="project" value="UniProtKB-ARBA"/>
</dbReference>
<dbReference type="Proteomes" id="UP000256763">
    <property type="component" value="Unassembled WGS sequence"/>
</dbReference>
<keyword evidence="4" id="KW-0808">Transferase</keyword>
<evidence type="ECO:0000313" key="11">
    <source>
        <dbReference type="Proteomes" id="UP000256763"/>
    </source>
</evidence>
<feature type="transmembrane region" description="Helical" evidence="8">
    <location>
        <begin position="445"/>
        <end position="465"/>
    </location>
</feature>
<dbReference type="PANTHER" id="PTHR33908">
    <property type="entry name" value="MANNOSYLTRANSFERASE YKCB-RELATED"/>
    <property type="match status" value="1"/>
</dbReference>
<organism evidence="10 11">
    <name type="scientific">Alkalilimnicola ehrlichii</name>
    <dbReference type="NCBI Taxonomy" id="351052"/>
    <lineage>
        <taxon>Bacteria</taxon>
        <taxon>Pseudomonadati</taxon>
        <taxon>Pseudomonadota</taxon>
        <taxon>Gammaproteobacteria</taxon>
        <taxon>Chromatiales</taxon>
        <taxon>Ectothiorhodospiraceae</taxon>
        <taxon>Alkalilimnicola</taxon>
    </lineage>
</organism>
<evidence type="ECO:0000256" key="5">
    <source>
        <dbReference type="ARBA" id="ARBA00022692"/>
    </source>
</evidence>
<feature type="transmembrane region" description="Helical" evidence="8">
    <location>
        <begin position="106"/>
        <end position="126"/>
    </location>
</feature>
<evidence type="ECO:0000256" key="7">
    <source>
        <dbReference type="ARBA" id="ARBA00023136"/>
    </source>
</evidence>
<feature type="transmembrane region" description="Helical" evidence="8">
    <location>
        <begin position="393"/>
        <end position="412"/>
    </location>
</feature>
<dbReference type="EMBL" id="NFZW01000012">
    <property type="protein sequence ID" value="RFA35345.1"/>
    <property type="molecule type" value="Genomic_DNA"/>
</dbReference>
<feature type="transmembrane region" description="Helical" evidence="8">
    <location>
        <begin position="161"/>
        <end position="177"/>
    </location>
</feature>
<dbReference type="Pfam" id="PF13231">
    <property type="entry name" value="PMT_2"/>
    <property type="match status" value="1"/>
</dbReference>
<comment type="subcellular location">
    <subcellularLocation>
        <location evidence="1">Cell membrane</location>
        <topology evidence="1">Multi-pass membrane protein</topology>
    </subcellularLocation>
</comment>
<keyword evidence="2" id="KW-1003">Cell membrane</keyword>
<feature type="transmembrane region" description="Helical" evidence="8">
    <location>
        <begin position="183"/>
        <end position="199"/>
    </location>
</feature>
<evidence type="ECO:0000256" key="3">
    <source>
        <dbReference type="ARBA" id="ARBA00022676"/>
    </source>
</evidence>
<evidence type="ECO:0000256" key="1">
    <source>
        <dbReference type="ARBA" id="ARBA00004651"/>
    </source>
</evidence>
<feature type="transmembrane region" description="Helical" evidence="8">
    <location>
        <begin position="138"/>
        <end position="156"/>
    </location>
</feature>
<feature type="transmembrane region" description="Helical" evidence="8">
    <location>
        <begin position="228"/>
        <end position="249"/>
    </location>
</feature>
<feature type="transmembrane region" description="Helical" evidence="8">
    <location>
        <begin position="206"/>
        <end position="222"/>
    </location>
</feature>
<dbReference type="PANTHER" id="PTHR33908:SF11">
    <property type="entry name" value="MEMBRANE PROTEIN"/>
    <property type="match status" value="1"/>
</dbReference>
<keyword evidence="5 8" id="KW-0812">Transmembrane</keyword>
<evidence type="ECO:0000256" key="4">
    <source>
        <dbReference type="ARBA" id="ARBA00022679"/>
    </source>
</evidence>